<reference evidence="2" key="1">
    <citation type="journal article" date="2019" name="Mol. Biol. Evol.">
        <title>Blast fungal genomes show frequent chromosomal changes, gene gains and losses, and effector gene turnover.</title>
        <authorList>
            <person name="Gomez Luciano L.B."/>
            <person name="Jason Tsai I."/>
            <person name="Chuma I."/>
            <person name="Tosa Y."/>
            <person name="Chen Y.H."/>
            <person name="Li J.Y."/>
            <person name="Li M.Y."/>
            <person name="Jade Lu M.Y."/>
            <person name="Nakayashiki H."/>
            <person name="Li W.H."/>
        </authorList>
    </citation>
    <scope>NUCLEOTIDE SEQUENCE</scope>
    <source>
        <strain evidence="2">NI907</strain>
    </source>
</reference>
<dbReference type="AlphaFoldDB" id="A0A6P8BEH7"/>
<name>A0A6P8BEH7_PYRGI</name>
<gene>
    <name evidence="2" type="ORF">PgNI_04454</name>
</gene>
<proteinExistence type="predicted"/>
<keyword evidence="1" id="KW-1185">Reference proteome</keyword>
<reference evidence="2" key="2">
    <citation type="submission" date="2019-10" db="EMBL/GenBank/DDBJ databases">
        <authorList>
            <consortium name="NCBI Genome Project"/>
        </authorList>
    </citation>
    <scope>NUCLEOTIDE SEQUENCE</scope>
    <source>
        <strain evidence="2">NI907</strain>
    </source>
</reference>
<evidence type="ECO:0000313" key="1">
    <source>
        <dbReference type="Proteomes" id="UP000515153"/>
    </source>
</evidence>
<reference evidence="2" key="3">
    <citation type="submission" date="2025-08" db="UniProtKB">
        <authorList>
            <consortium name="RefSeq"/>
        </authorList>
    </citation>
    <scope>IDENTIFICATION</scope>
    <source>
        <strain evidence="2">NI907</strain>
    </source>
</reference>
<dbReference type="Proteomes" id="UP000515153">
    <property type="component" value="Unplaced"/>
</dbReference>
<organism evidence="1 2">
    <name type="scientific">Pyricularia grisea</name>
    <name type="common">Crabgrass-specific blast fungus</name>
    <name type="synonym">Magnaporthe grisea</name>
    <dbReference type="NCBI Taxonomy" id="148305"/>
    <lineage>
        <taxon>Eukaryota</taxon>
        <taxon>Fungi</taxon>
        <taxon>Dikarya</taxon>
        <taxon>Ascomycota</taxon>
        <taxon>Pezizomycotina</taxon>
        <taxon>Sordariomycetes</taxon>
        <taxon>Sordariomycetidae</taxon>
        <taxon>Magnaporthales</taxon>
        <taxon>Pyriculariaceae</taxon>
        <taxon>Pyricularia</taxon>
    </lineage>
</organism>
<dbReference type="KEGG" id="pgri:PgNI_04454"/>
<accession>A0A6P8BEH7</accession>
<dbReference type="RefSeq" id="XP_030985459.1">
    <property type="nucleotide sequence ID" value="XM_031124499.1"/>
</dbReference>
<protein>
    <submittedName>
        <fullName evidence="2">Uncharacterized protein</fullName>
    </submittedName>
</protein>
<evidence type="ECO:0000313" key="2">
    <source>
        <dbReference type="RefSeq" id="XP_030985459.1"/>
    </source>
</evidence>
<sequence>MQVLDRDDAVAGPKLFERTHPVVRNDEVRVGKLHQVCRQRPRRPRRDADGPAPLLRLERVDEAASGLVVVVGQDLIVVEQRARHHVADVVVLVIKVARVGLVVAVPVDADVLVELLFGQLFSAEIGKIVIVKGTHLHRHEVTPFVMVELFTDSTGGSYDTSNFWPGSCDQFGQFSGSA</sequence>
<dbReference type="GeneID" id="41959408"/>